<dbReference type="PANTHER" id="PTHR22674">
    <property type="entry name" value="NTPASE, KAP FAMILY P-LOOP DOMAIN-CONTAINING 1"/>
    <property type="match status" value="1"/>
</dbReference>
<reference evidence="3 4" key="1">
    <citation type="submission" date="2024-07" db="EMBL/GenBank/DDBJ databases">
        <title>Genomic Encyclopedia of Type Strains, Phase V (KMG-V): Genome sequencing to study the core and pangenomes of soil and plant-associated prokaryotes.</title>
        <authorList>
            <person name="Whitman W."/>
        </authorList>
    </citation>
    <scope>NUCLEOTIDE SEQUENCE [LARGE SCALE GENOMIC DNA]</scope>
    <source>
        <strain evidence="3 4">USDA 152</strain>
    </source>
</reference>
<dbReference type="InterPro" id="IPR011646">
    <property type="entry name" value="KAP_P-loop"/>
</dbReference>
<gene>
    <name evidence="3" type="ORF">ABIG07_000351</name>
</gene>
<proteinExistence type="predicted"/>
<feature type="compositionally biased region" description="Basic and acidic residues" evidence="1">
    <location>
        <begin position="41"/>
        <end position="59"/>
    </location>
</feature>
<protein>
    <submittedName>
        <fullName evidence="3">KAP-like P-loop ATPase</fullName>
    </submittedName>
</protein>
<dbReference type="RefSeq" id="WP_202801477.1">
    <property type="nucleotide sequence ID" value="NZ_CP150124.1"/>
</dbReference>
<dbReference type="Proteomes" id="UP001565369">
    <property type="component" value="Unassembled WGS sequence"/>
</dbReference>
<evidence type="ECO:0000256" key="1">
    <source>
        <dbReference type="SAM" id="MobiDB-lite"/>
    </source>
</evidence>
<organism evidence="3 4">
    <name type="scientific">Bradyrhizobium ottawaense</name>
    <dbReference type="NCBI Taxonomy" id="931866"/>
    <lineage>
        <taxon>Bacteria</taxon>
        <taxon>Pseudomonadati</taxon>
        <taxon>Pseudomonadota</taxon>
        <taxon>Alphaproteobacteria</taxon>
        <taxon>Hyphomicrobiales</taxon>
        <taxon>Nitrobacteraceae</taxon>
        <taxon>Bradyrhizobium</taxon>
    </lineage>
</organism>
<accession>A0ABV4FIK2</accession>
<evidence type="ECO:0000313" key="4">
    <source>
        <dbReference type="Proteomes" id="UP001565369"/>
    </source>
</evidence>
<comment type="caution">
    <text evidence="3">The sequence shown here is derived from an EMBL/GenBank/DDBJ whole genome shotgun (WGS) entry which is preliminary data.</text>
</comment>
<evidence type="ECO:0000313" key="3">
    <source>
        <dbReference type="EMBL" id="MEY9451403.1"/>
    </source>
</evidence>
<name>A0ABV4FIK2_9BRAD</name>
<dbReference type="PANTHER" id="PTHR22674:SF6">
    <property type="entry name" value="NTPASE KAP FAMILY P-LOOP DOMAIN-CONTAINING PROTEIN 1"/>
    <property type="match status" value="1"/>
</dbReference>
<sequence length="462" mass="51596">MAPSPHRRWEYFRDDVRENRATRLSERPGDQGRSPQQRGDCANHRPADRRNGRFRGNDRRSRRLGAGKSSVLEMVETAFPDGGDVLCLKFSGWQFQGFEDAKIALIEGVVNGLIEKRSLTTKAADEVNRILKSVDWLKVAKKGGGLALTAFTGIPLVGLDDLVGSAVEHVKNLVMDKDAREAAIKSIEDFKKDKGDEPAGRSVPTEIREFREAYKELIKKAGIKRLVVLIDDLDRCLPQTAIETLEAIRLFVLWDKTAFIVGADEGMIEIAVRDHFKNLPEIDVASNNARDSGQNYTRSYLEKLLQVPFRIPALGETETGIYVTLLLLGRALGEESPEFVKLLALGRAALGKPWEGKGIDHDAIKAAVGERFDEIVDALNLADRVSPVLAAGTKGNPRQIKRFLNALALRLAVAQERGFGSAIEHPTWRRSCWPRCSSTRPCSITWQRRQRARRTASVRRSR</sequence>
<dbReference type="EMBL" id="JBGBZJ010000002">
    <property type="protein sequence ID" value="MEY9451403.1"/>
    <property type="molecule type" value="Genomic_DNA"/>
</dbReference>
<dbReference type="InterPro" id="IPR052754">
    <property type="entry name" value="NTPase_KAP_P-loop"/>
</dbReference>
<dbReference type="Pfam" id="PF07693">
    <property type="entry name" value="KAP_NTPase"/>
    <property type="match status" value="1"/>
</dbReference>
<feature type="region of interest" description="Disordered" evidence="1">
    <location>
        <begin position="20"/>
        <end position="61"/>
    </location>
</feature>
<keyword evidence="4" id="KW-1185">Reference proteome</keyword>
<evidence type="ECO:0000259" key="2">
    <source>
        <dbReference type="Pfam" id="PF07693"/>
    </source>
</evidence>
<dbReference type="InterPro" id="IPR027417">
    <property type="entry name" value="P-loop_NTPase"/>
</dbReference>
<dbReference type="SUPFAM" id="SSF52540">
    <property type="entry name" value="P-loop containing nucleoside triphosphate hydrolases"/>
    <property type="match status" value="1"/>
</dbReference>
<feature type="domain" description="KAP NTPase" evidence="2">
    <location>
        <begin position="65"/>
        <end position="410"/>
    </location>
</feature>
<feature type="compositionally biased region" description="Basic and acidic residues" evidence="1">
    <location>
        <begin position="20"/>
        <end position="30"/>
    </location>
</feature>